<accession>G8YVU0</accession>
<reference evidence="7" key="2">
    <citation type="journal article" date="2012" name="G3 (Bethesda)">
        <title>Pichia sorbitophila, an interspecies yeast hybrid reveals early steps of genome resolution following polyploidization.</title>
        <authorList>
            <person name="Leh Louis V."/>
            <person name="Despons L."/>
            <person name="Friedrich A."/>
            <person name="Martin T."/>
            <person name="Durrens P."/>
            <person name="Casaregola S."/>
            <person name="Neuveglise C."/>
            <person name="Fairhead C."/>
            <person name="Marck C."/>
            <person name="Cruz J.A."/>
            <person name="Straub M.L."/>
            <person name="Kugler V."/>
            <person name="Sacerdot C."/>
            <person name="Uzunov Z."/>
            <person name="Thierry A."/>
            <person name="Weiss S."/>
            <person name="Bleykasten C."/>
            <person name="De Montigny J."/>
            <person name="Jacques N."/>
            <person name="Jung P."/>
            <person name="Lemaire M."/>
            <person name="Mallet S."/>
            <person name="Morel G."/>
            <person name="Richard G.F."/>
            <person name="Sarkar A."/>
            <person name="Savel G."/>
            <person name="Schacherer J."/>
            <person name="Seret M.L."/>
            <person name="Talla E."/>
            <person name="Samson G."/>
            <person name="Jubin C."/>
            <person name="Poulain J."/>
            <person name="Vacherie B."/>
            <person name="Barbe V."/>
            <person name="Pelletier E."/>
            <person name="Sherman D.J."/>
            <person name="Westhof E."/>
            <person name="Weissenbach J."/>
            <person name="Baret P.V."/>
            <person name="Wincker P."/>
            <person name="Gaillardin C."/>
            <person name="Dujon B."/>
            <person name="Souciet J.L."/>
        </authorList>
    </citation>
    <scope>NUCLEOTIDE SEQUENCE [LARGE SCALE GENOMIC DNA]</scope>
    <source>
        <strain evidence="7">ATCC MYA-4447 / BCRC 22081 / CBS 7064 / NBRC 10061 / NRRL Y-12695</strain>
    </source>
</reference>
<evidence type="ECO:0000256" key="2">
    <source>
        <dbReference type="SAM" id="MobiDB-lite"/>
    </source>
</evidence>
<dbReference type="InterPro" id="IPR011701">
    <property type="entry name" value="MFS"/>
</dbReference>
<feature type="transmembrane region" description="Helical" evidence="3">
    <location>
        <begin position="34"/>
        <end position="55"/>
    </location>
</feature>
<dbReference type="OrthoDB" id="10027823at2759"/>
<dbReference type="SUPFAM" id="SSF103473">
    <property type="entry name" value="MFS general substrate transporter"/>
    <property type="match status" value="1"/>
</dbReference>
<dbReference type="GO" id="GO:0000329">
    <property type="term" value="C:fungal-type vacuole membrane"/>
    <property type="evidence" value="ECO:0007669"/>
    <property type="project" value="TreeGrafter"/>
</dbReference>
<feature type="compositionally biased region" description="Polar residues" evidence="2">
    <location>
        <begin position="257"/>
        <end position="271"/>
    </location>
</feature>
<feature type="region of interest" description="Disordered" evidence="2">
    <location>
        <begin position="248"/>
        <end position="271"/>
    </location>
</feature>
<dbReference type="OMA" id="CRVIFFA"/>
<gene>
    <name evidence="5" type="primary">Piso0_000581</name>
    <name evidence="5" type="ORF">GNLVRS01_PISO0A12496g</name>
    <name evidence="6" type="ORF">GNLVRS01_PISO0B12563g</name>
</gene>
<feature type="transmembrane region" description="Helical" evidence="3">
    <location>
        <begin position="94"/>
        <end position="113"/>
    </location>
</feature>
<dbReference type="InterPro" id="IPR036259">
    <property type="entry name" value="MFS_trans_sf"/>
</dbReference>
<feature type="transmembrane region" description="Helical" evidence="3">
    <location>
        <begin position="453"/>
        <end position="476"/>
    </location>
</feature>
<sequence>MTVLGGIWNKTKFVSEEIGLVTLLTSSRDAHLIILLRMIRLIAFGGTSVILVLYLREAEFDEQLIGLFMTLTFIGDLVTSFVLSLSADKCGRRLVLIFSSAVMLLTGACFVFFENHVLLTAVAVVGILTPSGGEVGPFRSIEQSSIASLAESGQRSDLYAWYQFLGSFSAALGAMMWGQIVDYANYKLKYSLLDSYKVAFLAYCGIALITLIMSFCFSERIEWSSEVAKAAIDNDENRPRETQPLLAEQGNEDLASPDSTGTSTPASNSASQSQILEQEKKSLIHRLFPTLHPSTYTLVLKLSMLFALDAFGSSLVSNSWQSYYIKQKFHISPTSLGSVFFITGIISSVMSLLSTSLTKRLGPIVTMVATHLPASLMIALIPAAKSMTLTMSILVFRASTQSMDVAPKHVFLASLVPSETRTAVFGWVNVVKTAAQAVGPTLVGYLTYAGMQWLAFVIGGALKSIYDFGILAYFLAFNRT</sequence>
<proteinExistence type="predicted"/>
<dbReference type="AlphaFoldDB" id="G8YVU0"/>
<evidence type="ECO:0000256" key="3">
    <source>
        <dbReference type="SAM" id="Phobius"/>
    </source>
</evidence>
<keyword evidence="3" id="KW-0812">Transmembrane</keyword>
<dbReference type="Proteomes" id="UP000005222">
    <property type="component" value="Chromosome A"/>
</dbReference>
<evidence type="ECO:0000313" key="7">
    <source>
        <dbReference type="Proteomes" id="UP000005222"/>
    </source>
</evidence>
<dbReference type="STRING" id="559304.G8YVU0"/>
<dbReference type="EMBL" id="FO082058">
    <property type="protein sequence ID" value="CCE73534.1"/>
    <property type="molecule type" value="Genomic_DNA"/>
</dbReference>
<dbReference type="PANTHER" id="PTHR23520:SF5">
    <property type="entry name" value="TRANSPORTER, PUTATIVE (AFU_ORTHOLOGUE AFUA_3G04000)-RELATED"/>
    <property type="match status" value="1"/>
</dbReference>
<dbReference type="PROSITE" id="PS50850">
    <property type="entry name" value="MFS"/>
    <property type="match status" value="1"/>
</dbReference>
<dbReference type="Proteomes" id="UP000005222">
    <property type="component" value="Chromosome B"/>
</dbReference>
<feature type="transmembrane region" description="Helical" evidence="3">
    <location>
        <begin position="119"/>
        <end position="138"/>
    </location>
</feature>
<dbReference type="eggNOG" id="ENOG502QTZH">
    <property type="taxonomic scope" value="Eukaryota"/>
</dbReference>
<dbReference type="InParanoid" id="G8YVU0"/>
<dbReference type="EMBL" id="FO082059">
    <property type="protein sequence ID" value="CCE72973.1"/>
    <property type="molecule type" value="Genomic_DNA"/>
</dbReference>
<evidence type="ECO:0000259" key="4">
    <source>
        <dbReference type="PROSITE" id="PS50850"/>
    </source>
</evidence>
<name>G8YVU0_PICSO</name>
<feature type="transmembrane region" description="Helical" evidence="3">
    <location>
        <begin position="336"/>
        <end position="357"/>
    </location>
</feature>
<dbReference type="FunCoup" id="G8YVU0">
    <property type="interactions" value="237"/>
</dbReference>
<keyword evidence="7" id="KW-1185">Reference proteome</keyword>
<feature type="transmembrane region" description="Helical" evidence="3">
    <location>
        <begin position="67"/>
        <end position="87"/>
    </location>
</feature>
<keyword evidence="3" id="KW-1133">Transmembrane helix</keyword>
<feature type="transmembrane region" description="Helical" evidence="3">
    <location>
        <begin position="364"/>
        <end position="384"/>
    </location>
</feature>
<protein>
    <submittedName>
        <fullName evidence="5">Piso0_000581 protein</fullName>
    </submittedName>
</protein>
<evidence type="ECO:0000313" key="5">
    <source>
        <dbReference type="EMBL" id="CCE72973.1"/>
    </source>
</evidence>
<feature type="transmembrane region" description="Helical" evidence="3">
    <location>
        <begin position="159"/>
        <end position="178"/>
    </location>
</feature>
<keyword evidence="3" id="KW-0472">Membrane</keyword>
<dbReference type="PANTHER" id="PTHR23520">
    <property type="entry name" value="TRANSPORTER, PUTATIVE (AFU_ORTHOLOGUE AFUA_3G04000)-RELATED"/>
    <property type="match status" value="1"/>
</dbReference>
<reference evidence="5" key="1">
    <citation type="submission" date="2011-10" db="EMBL/GenBank/DDBJ databases">
        <authorList>
            <person name="Genoscope - CEA"/>
        </authorList>
    </citation>
    <scope>NUCLEOTIDE SEQUENCE</scope>
    <source>
        <strain evidence="5">CBS 7064</strain>
    </source>
</reference>
<dbReference type="Pfam" id="PF07690">
    <property type="entry name" value="MFS_1"/>
    <property type="match status" value="2"/>
</dbReference>
<feature type="transmembrane region" description="Helical" evidence="3">
    <location>
        <begin position="198"/>
        <end position="217"/>
    </location>
</feature>
<feature type="domain" description="Major facilitator superfamily (MFS) profile" evidence="4">
    <location>
        <begin position="298"/>
        <end position="480"/>
    </location>
</feature>
<evidence type="ECO:0000256" key="1">
    <source>
        <dbReference type="ARBA" id="ARBA00004141"/>
    </source>
</evidence>
<organism evidence="5 7">
    <name type="scientific">Pichia sorbitophila (strain ATCC MYA-4447 / BCRC 22081 / CBS 7064 / NBRC 10061 / NRRL Y-12695)</name>
    <name type="common">Hybrid yeast</name>
    <dbReference type="NCBI Taxonomy" id="559304"/>
    <lineage>
        <taxon>Eukaryota</taxon>
        <taxon>Fungi</taxon>
        <taxon>Dikarya</taxon>
        <taxon>Ascomycota</taxon>
        <taxon>Saccharomycotina</taxon>
        <taxon>Pichiomycetes</taxon>
        <taxon>Debaryomycetaceae</taxon>
        <taxon>Millerozyma</taxon>
    </lineage>
</organism>
<evidence type="ECO:0000313" key="6">
    <source>
        <dbReference type="EMBL" id="CCE73534.1"/>
    </source>
</evidence>
<dbReference type="GO" id="GO:0022857">
    <property type="term" value="F:transmembrane transporter activity"/>
    <property type="evidence" value="ECO:0007669"/>
    <property type="project" value="InterPro"/>
</dbReference>
<dbReference type="InterPro" id="IPR020846">
    <property type="entry name" value="MFS_dom"/>
</dbReference>
<dbReference type="Gene3D" id="1.20.1250.20">
    <property type="entry name" value="MFS general substrate transporter like domains"/>
    <property type="match status" value="2"/>
</dbReference>
<dbReference type="HOGENOM" id="CLU_025894_2_0_1"/>
<comment type="subcellular location">
    <subcellularLocation>
        <location evidence="1">Membrane</location>
        <topology evidence="1">Multi-pass membrane protein</topology>
    </subcellularLocation>
</comment>